<name>A0ABV7Z7Y0_9DEIO</name>
<gene>
    <name evidence="1" type="ORF">ACFOSB_11275</name>
</gene>
<accession>A0ABV7Z7Y0</accession>
<sequence length="127" mass="14371">MILRPVFANENYDLGRWVSETGRWEFGLRSMLFGVRVSAGLVGGMSYDIDYCAGADPHRIALLRHLLHTILEGHPESVRPHQLLALLPTWERRPIHLDERCFSELVRLAGEAARARKVRQDAQDGAA</sequence>
<dbReference type="Proteomes" id="UP001595803">
    <property type="component" value="Unassembled WGS sequence"/>
</dbReference>
<keyword evidence="2" id="KW-1185">Reference proteome</keyword>
<dbReference type="RefSeq" id="WP_380101996.1">
    <property type="nucleotide sequence ID" value="NZ_JBHRZG010000011.1"/>
</dbReference>
<protein>
    <submittedName>
        <fullName evidence="1">Uncharacterized protein</fullName>
    </submittedName>
</protein>
<evidence type="ECO:0000313" key="2">
    <source>
        <dbReference type="Proteomes" id="UP001595803"/>
    </source>
</evidence>
<proteinExistence type="predicted"/>
<comment type="caution">
    <text evidence="1">The sequence shown here is derived from an EMBL/GenBank/DDBJ whole genome shotgun (WGS) entry which is preliminary data.</text>
</comment>
<reference evidence="2" key="1">
    <citation type="journal article" date="2019" name="Int. J. Syst. Evol. Microbiol.">
        <title>The Global Catalogue of Microorganisms (GCM) 10K type strain sequencing project: providing services to taxonomists for standard genome sequencing and annotation.</title>
        <authorList>
            <consortium name="The Broad Institute Genomics Platform"/>
            <consortium name="The Broad Institute Genome Sequencing Center for Infectious Disease"/>
            <person name="Wu L."/>
            <person name="Ma J."/>
        </authorList>
    </citation>
    <scope>NUCLEOTIDE SEQUENCE [LARGE SCALE GENOMIC DNA]</scope>
    <source>
        <strain evidence="2">CCTCC AB 2017081</strain>
    </source>
</reference>
<evidence type="ECO:0000313" key="1">
    <source>
        <dbReference type="EMBL" id="MFC3833438.1"/>
    </source>
</evidence>
<organism evidence="1 2">
    <name type="scientific">Deinococcus rufus</name>
    <dbReference type="NCBI Taxonomy" id="2136097"/>
    <lineage>
        <taxon>Bacteria</taxon>
        <taxon>Thermotogati</taxon>
        <taxon>Deinococcota</taxon>
        <taxon>Deinococci</taxon>
        <taxon>Deinococcales</taxon>
        <taxon>Deinococcaceae</taxon>
        <taxon>Deinococcus</taxon>
    </lineage>
</organism>
<dbReference type="EMBL" id="JBHRZG010000011">
    <property type="protein sequence ID" value="MFC3833438.1"/>
    <property type="molecule type" value="Genomic_DNA"/>
</dbReference>